<dbReference type="GO" id="GO:0016020">
    <property type="term" value="C:membrane"/>
    <property type="evidence" value="ECO:0007669"/>
    <property type="project" value="InterPro"/>
</dbReference>
<dbReference type="AlphaFoldDB" id="W4FTT5"/>
<dbReference type="RefSeq" id="XP_009840496.1">
    <property type="nucleotide sequence ID" value="XM_009842194.1"/>
</dbReference>
<organism evidence="4">
    <name type="scientific">Aphanomyces astaci</name>
    <name type="common">Crayfish plague agent</name>
    <dbReference type="NCBI Taxonomy" id="112090"/>
    <lineage>
        <taxon>Eukaryota</taxon>
        <taxon>Sar</taxon>
        <taxon>Stramenopiles</taxon>
        <taxon>Oomycota</taxon>
        <taxon>Saprolegniomycetes</taxon>
        <taxon>Saprolegniales</taxon>
        <taxon>Verrucalvaceae</taxon>
        <taxon>Aphanomyces</taxon>
    </lineage>
</organism>
<gene>
    <name evidence="4" type="ORF">H257_14398</name>
</gene>
<dbReference type="InterPro" id="IPR036318">
    <property type="entry name" value="FAD-bd_PCMH-like_sf"/>
</dbReference>
<dbReference type="GO" id="GO:0080049">
    <property type="term" value="F:L-gulono-1,4-lactone dehydrogenase activity"/>
    <property type="evidence" value="ECO:0007669"/>
    <property type="project" value="TreeGrafter"/>
</dbReference>
<dbReference type="InterPro" id="IPR010031">
    <property type="entry name" value="FAD_lactone_oxidase-like"/>
</dbReference>
<dbReference type="STRING" id="112090.W4FTT5"/>
<dbReference type="PANTHER" id="PTHR43762">
    <property type="entry name" value="L-GULONOLACTONE OXIDASE"/>
    <property type="match status" value="1"/>
</dbReference>
<reference evidence="4" key="1">
    <citation type="submission" date="2013-12" db="EMBL/GenBank/DDBJ databases">
        <title>The Genome Sequence of Aphanomyces astaci APO3.</title>
        <authorList>
            <consortium name="The Broad Institute Genomics Platform"/>
            <person name="Russ C."/>
            <person name="Tyler B."/>
            <person name="van West P."/>
            <person name="Dieguez-Uribeondo J."/>
            <person name="Young S.K."/>
            <person name="Zeng Q."/>
            <person name="Gargeya S."/>
            <person name="Fitzgerald M."/>
            <person name="Abouelleil A."/>
            <person name="Alvarado L."/>
            <person name="Chapman S.B."/>
            <person name="Gainer-Dewar J."/>
            <person name="Goldberg J."/>
            <person name="Griggs A."/>
            <person name="Gujja S."/>
            <person name="Hansen M."/>
            <person name="Howarth C."/>
            <person name="Imamovic A."/>
            <person name="Ireland A."/>
            <person name="Larimer J."/>
            <person name="McCowan C."/>
            <person name="Murphy C."/>
            <person name="Pearson M."/>
            <person name="Poon T.W."/>
            <person name="Priest M."/>
            <person name="Roberts A."/>
            <person name="Saif S."/>
            <person name="Shea T."/>
            <person name="Sykes S."/>
            <person name="Wortman J."/>
            <person name="Nusbaum C."/>
            <person name="Birren B."/>
        </authorList>
    </citation>
    <scope>NUCLEOTIDE SEQUENCE [LARGE SCALE GENOMIC DNA]</scope>
    <source>
        <strain evidence="4">APO3</strain>
    </source>
</reference>
<evidence type="ECO:0000256" key="2">
    <source>
        <dbReference type="SAM" id="SignalP"/>
    </source>
</evidence>
<feature type="domain" description="FAD-binding PCMH-type" evidence="3">
    <location>
        <begin position="28"/>
        <end position="189"/>
    </location>
</feature>
<dbReference type="Gene3D" id="3.30.465.10">
    <property type="match status" value="1"/>
</dbReference>
<keyword evidence="1" id="KW-0560">Oxidoreductase</keyword>
<evidence type="ECO:0000256" key="1">
    <source>
        <dbReference type="ARBA" id="ARBA00023002"/>
    </source>
</evidence>
<dbReference type="InterPro" id="IPR016167">
    <property type="entry name" value="FAD-bd_PCMH_sub1"/>
</dbReference>
<dbReference type="InterPro" id="IPR016171">
    <property type="entry name" value="Vanillyl_alc_oxidase_C-sub2"/>
</dbReference>
<accession>W4FTT5</accession>
<feature type="chain" id="PRO_5004840679" description="FAD-binding PCMH-type domain-containing protein" evidence="2">
    <location>
        <begin position="20"/>
        <end position="445"/>
    </location>
</feature>
<dbReference type="Pfam" id="PF04030">
    <property type="entry name" value="ALO"/>
    <property type="match status" value="1"/>
</dbReference>
<dbReference type="SUPFAM" id="SSF56176">
    <property type="entry name" value="FAD-binding/transporter-associated domain-like"/>
    <property type="match status" value="1"/>
</dbReference>
<dbReference type="VEuPathDB" id="FungiDB:H257_14398"/>
<dbReference type="OrthoDB" id="73644at2759"/>
<dbReference type="Gene3D" id="3.30.43.10">
    <property type="entry name" value="Uridine Diphospho-n-acetylenolpyruvylglucosamine Reductase, domain 2"/>
    <property type="match status" value="1"/>
</dbReference>
<dbReference type="InterPro" id="IPR007173">
    <property type="entry name" value="ALO_C"/>
</dbReference>
<dbReference type="PANTHER" id="PTHR43762:SF1">
    <property type="entry name" value="D-ARABINONO-1,4-LACTONE OXIDASE"/>
    <property type="match status" value="1"/>
</dbReference>
<dbReference type="Gene3D" id="3.30.70.2520">
    <property type="match status" value="1"/>
</dbReference>
<evidence type="ECO:0000259" key="3">
    <source>
        <dbReference type="PROSITE" id="PS51387"/>
    </source>
</evidence>
<sequence length="445" mass="47590">MVALSKVVLVLCAATQAAAAWTNWDTRQACYPTKDVSPASVVELQAAVKAATSLRVAGAGHSFSPIVLTNATLITLNNYASVVSFDTTTITVQAGMPLYAINSYLETRRRALPNLGAVAVQTAAGATQTGTHGTGKTGSISSGIVGMDLIAANGTILTLKSGSPLLDAARVGMGALGVVSTITFQHVPIWRMEQITFTLSLASFQQNLRLLQAVHSSYMSGHRLSLSCRPTTQSVTVILRVNTTRAVTAAGGCWGGRSAAPTSPPPLGWSRWPAGAYACIDVSYKTLGVDGRNNMIGGLFTETELMIGADNDLQALTELLAVHKTLSHSTLVTLFLGMRYVEPDNGWLSPFYNRRTVVVSSIVYHSTTSSQFAAEIAPLHQAMHRALAKYDARPHPGKNNYFNATDMRRVYPKFQAFVQLQTSLDPTSKFVNPYISKLLHGPSNS</sequence>
<evidence type="ECO:0000313" key="4">
    <source>
        <dbReference type="EMBL" id="ETV70053.1"/>
    </source>
</evidence>
<dbReference type="InterPro" id="IPR006094">
    <property type="entry name" value="Oxid_FAD_bind_N"/>
</dbReference>
<dbReference type="InterPro" id="IPR016166">
    <property type="entry name" value="FAD-bd_PCMH"/>
</dbReference>
<dbReference type="GeneID" id="20816394"/>
<dbReference type="GO" id="GO:0003885">
    <property type="term" value="F:D-arabinono-1,4-lactone oxidase activity"/>
    <property type="evidence" value="ECO:0007669"/>
    <property type="project" value="InterPro"/>
</dbReference>
<keyword evidence="2" id="KW-0732">Signal</keyword>
<feature type="signal peptide" evidence="2">
    <location>
        <begin position="1"/>
        <end position="19"/>
    </location>
</feature>
<dbReference type="GO" id="GO:0071949">
    <property type="term" value="F:FAD binding"/>
    <property type="evidence" value="ECO:0007669"/>
    <property type="project" value="InterPro"/>
</dbReference>
<dbReference type="InterPro" id="IPR016169">
    <property type="entry name" value="FAD-bd_PCMH_sub2"/>
</dbReference>
<protein>
    <recommendedName>
        <fullName evidence="3">FAD-binding PCMH-type domain-containing protein</fullName>
    </recommendedName>
</protein>
<dbReference type="PIRSF" id="PIRSF000136">
    <property type="entry name" value="LGO_GLO"/>
    <property type="match status" value="1"/>
</dbReference>
<proteinExistence type="predicted"/>
<dbReference type="PROSITE" id="PS51387">
    <property type="entry name" value="FAD_PCMH"/>
    <property type="match status" value="1"/>
</dbReference>
<dbReference type="EMBL" id="KI913170">
    <property type="protein sequence ID" value="ETV70053.1"/>
    <property type="molecule type" value="Genomic_DNA"/>
</dbReference>
<dbReference type="Pfam" id="PF01565">
    <property type="entry name" value="FAD_binding_4"/>
    <property type="match status" value="1"/>
</dbReference>
<dbReference type="Gene3D" id="1.10.45.10">
    <property type="entry name" value="Vanillyl-alcohol Oxidase, Chain A, domain 4"/>
    <property type="match status" value="1"/>
</dbReference>
<name>W4FTT5_APHAT</name>